<dbReference type="InterPro" id="IPR011990">
    <property type="entry name" value="TPR-like_helical_dom_sf"/>
</dbReference>
<accession>A0AAP2E3R7</accession>
<evidence type="ECO:0000313" key="2">
    <source>
        <dbReference type="Proteomes" id="UP001319080"/>
    </source>
</evidence>
<dbReference type="AlphaFoldDB" id="A0AAP2E3R7"/>
<protein>
    <submittedName>
        <fullName evidence="1">RagB/SusD family nutrient uptake outer membrane protein</fullName>
    </submittedName>
</protein>
<dbReference type="SUPFAM" id="SSF48452">
    <property type="entry name" value="TPR-like"/>
    <property type="match status" value="1"/>
</dbReference>
<feature type="non-terminal residue" evidence="1">
    <location>
        <position position="125"/>
    </location>
</feature>
<feature type="non-terminal residue" evidence="1">
    <location>
        <position position="1"/>
    </location>
</feature>
<organism evidence="1 2">
    <name type="scientific">Dawidia cretensis</name>
    <dbReference type="NCBI Taxonomy" id="2782350"/>
    <lineage>
        <taxon>Bacteria</taxon>
        <taxon>Pseudomonadati</taxon>
        <taxon>Bacteroidota</taxon>
        <taxon>Cytophagia</taxon>
        <taxon>Cytophagales</taxon>
        <taxon>Chryseotaleaceae</taxon>
        <taxon>Dawidia</taxon>
    </lineage>
</organism>
<proteinExistence type="predicted"/>
<dbReference type="EMBL" id="JAHESE010000139">
    <property type="protein sequence ID" value="MBT1712538.1"/>
    <property type="molecule type" value="Genomic_DNA"/>
</dbReference>
<dbReference type="Proteomes" id="UP001319080">
    <property type="component" value="Unassembled WGS sequence"/>
</dbReference>
<name>A0AAP2E3R7_9BACT</name>
<reference evidence="1 2" key="1">
    <citation type="submission" date="2021-05" db="EMBL/GenBank/DDBJ databases">
        <title>A Polyphasic approach of four new species of the genus Ohtaekwangia: Ohtaekwangia histidinii sp. nov., Ohtaekwangia cretensis sp. nov., Ohtaekwangia indiensis sp. nov., Ohtaekwangia reichenbachii sp. nov. from diverse environment.</title>
        <authorList>
            <person name="Octaviana S."/>
        </authorList>
    </citation>
    <scope>NUCLEOTIDE SEQUENCE [LARGE SCALE GENOMIC DNA]</scope>
    <source>
        <strain evidence="1 2">PWU5</strain>
    </source>
</reference>
<evidence type="ECO:0000313" key="1">
    <source>
        <dbReference type="EMBL" id="MBT1712538.1"/>
    </source>
</evidence>
<gene>
    <name evidence="1" type="ORF">KK062_30165</name>
</gene>
<comment type="caution">
    <text evidence="1">The sequence shown here is derived from an EMBL/GenBank/DDBJ whole genome shotgun (WGS) entry which is preliminary data.</text>
</comment>
<dbReference type="Gene3D" id="1.25.40.10">
    <property type="entry name" value="Tetratricopeptide repeat domain"/>
    <property type="match status" value="1"/>
</dbReference>
<sequence>SQAGGYAMLVELYLNAEKWTGTARWDDCIAAADKLISSSAGGQNGAMELAPNITHQFKHDNHNSKEVLFAITYNTQTSNNAPPFPADFFYFDQRAIYGGTRDGNDGVVLVPGVYTTFNDDDLRKT</sequence>
<keyword evidence="2" id="KW-1185">Reference proteome</keyword>